<dbReference type="PANTHER" id="PTHR30055:SF223">
    <property type="entry name" value="HTH-TYPE TRANSCRIPTIONAL REGULATOR UIDR"/>
    <property type="match status" value="1"/>
</dbReference>
<dbReference type="SUPFAM" id="SSF46689">
    <property type="entry name" value="Homeodomain-like"/>
    <property type="match status" value="1"/>
</dbReference>
<sequence length="221" mass="23894">MDAMASSTTPRRTRKQPDERRAEILEAAAVIALERGLERITLRALAERLGVRPGLITHYFPAVEDVVVQGFERAAIVERERFFPRELHGLAGVRHFVAHVESGVSEPLARLWLNARHLSRFTPALEAALREQDRLDRERLLELLAEGMADGDIPASDAEVAAARIWIAVDGSGSYVNVTELPSPATHKAFVADVAEWSLGLPAGSLPRPPGATGATGATGA</sequence>
<dbReference type="GO" id="GO:0000976">
    <property type="term" value="F:transcription cis-regulatory region binding"/>
    <property type="evidence" value="ECO:0007669"/>
    <property type="project" value="TreeGrafter"/>
</dbReference>
<reference evidence="5" key="1">
    <citation type="submission" date="2016-10" db="EMBL/GenBank/DDBJ databases">
        <authorList>
            <person name="Varghese N."/>
            <person name="Submissions S."/>
        </authorList>
    </citation>
    <scope>NUCLEOTIDE SEQUENCE [LARGE SCALE GENOMIC DNA]</scope>
    <source>
        <strain evidence="5">DSM 22002</strain>
    </source>
</reference>
<feature type="domain" description="HTH tetR-type" evidence="3">
    <location>
        <begin position="18"/>
        <end position="78"/>
    </location>
</feature>
<dbReference type="Gene3D" id="1.10.357.10">
    <property type="entry name" value="Tetracycline Repressor, domain 2"/>
    <property type="match status" value="1"/>
</dbReference>
<dbReference type="Proteomes" id="UP000198822">
    <property type="component" value="Chromosome I"/>
</dbReference>
<dbReference type="PROSITE" id="PS50977">
    <property type="entry name" value="HTH_TETR_2"/>
    <property type="match status" value="1"/>
</dbReference>
<dbReference type="PANTHER" id="PTHR30055">
    <property type="entry name" value="HTH-TYPE TRANSCRIPTIONAL REGULATOR RUTR"/>
    <property type="match status" value="1"/>
</dbReference>
<dbReference type="STRING" id="399736.SAMN04489720_1918"/>
<evidence type="ECO:0000313" key="5">
    <source>
        <dbReference type="Proteomes" id="UP000198822"/>
    </source>
</evidence>
<keyword evidence="1 2" id="KW-0238">DNA-binding</keyword>
<feature type="DNA-binding region" description="H-T-H motif" evidence="2">
    <location>
        <begin position="41"/>
        <end position="60"/>
    </location>
</feature>
<evidence type="ECO:0000256" key="1">
    <source>
        <dbReference type="ARBA" id="ARBA00023125"/>
    </source>
</evidence>
<keyword evidence="5" id="KW-1185">Reference proteome</keyword>
<protein>
    <submittedName>
        <fullName evidence="4">DNA-binding transcriptional regulator, AcrR family</fullName>
    </submittedName>
</protein>
<proteinExistence type="predicted"/>
<dbReference type="Pfam" id="PF00440">
    <property type="entry name" value="TetR_N"/>
    <property type="match status" value="1"/>
</dbReference>
<dbReference type="GO" id="GO:0003700">
    <property type="term" value="F:DNA-binding transcription factor activity"/>
    <property type="evidence" value="ECO:0007669"/>
    <property type="project" value="TreeGrafter"/>
</dbReference>
<evidence type="ECO:0000256" key="2">
    <source>
        <dbReference type="PROSITE-ProRule" id="PRU00335"/>
    </source>
</evidence>
<dbReference type="InterPro" id="IPR009057">
    <property type="entry name" value="Homeodomain-like_sf"/>
</dbReference>
<organism evidence="4 5">
    <name type="scientific">Agrococcus jejuensis</name>
    <dbReference type="NCBI Taxonomy" id="399736"/>
    <lineage>
        <taxon>Bacteria</taxon>
        <taxon>Bacillati</taxon>
        <taxon>Actinomycetota</taxon>
        <taxon>Actinomycetes</taxon>
        <taxon>Micrococcales</taxon>
        <taxon>Microbacteriaceae</taxon>
        <taxon>Agrococcus</taxon>
    </lineage>
</organism>
<dbReference type="AlphaFoldDB" id="A0A1G8E7H2"/>
<gene>
    <name evidence="4" type="ORF">SAMN04489720_1918</name>
</gene>
<dbReference type="EMBL" id="LT629695">
    <property type="protein sequence ID" value="SDH65834.1"/>
    <property type="molecule type" value="Genomic_DNA"/>
</dbReference>
<dbReference type="InterPro" id="IPR001647">
    <property type="entry name" value="HTH_TetR"/>
</dbReference>
<evidence type="ECO:0000313" key="4">
    <source>
        <dbReference type="EMBL" id="SDH65834.1"/>
    </source>
</evidence>
<dbReference type="SUPFAM" id="SSF48498">
    <property type="entry name" value="Tetracyclin repressor-like, C-terminal domain"/>
    <property type="match status" value="1"/>
</dbReference>
<evidence type="ECO:0000259" key="3">
    <source>
        <dbReference type="PROSITE" id="PS50977"/>
    </source>
</evidence>
<dbReference type="InterPro" id="IPR036271">
    <property type="entry name" value="Tet_transcr_reg_TetR-rel_C_sf"/>
</dbReference>
<name>A0A1G8E7H2_9MICO</name>
<dbReference type="InterPro" id="IPR050109">
    <property type="entry name" value="HTH-type_TetR-like_transc_reg"/>
</dbReference>
<accession>A0A1G8E7H2</accession>